<keyword evidence="2" id="KW-1185">Reference proteome</keyword>
<reference evidence="1 2" key="1">
    <citation type="submission" date="2014-04" db="EMBL/GenBank/DDBJ databases">
        <authorList>
            <consortium name="DOE Joint Genome Institute"/>
            <person name="Kuo A."/>
            <person name="Kohler A."/>
            <person name="Costa M.D."/>
            <person name="Nagy L.G."/>
            <person name="Floudas D."/>
            <person name="Copeland A."/>
            <person name="Barry K.W."/>
            <person name="Cichocki N."/>
            <person name="Veneault-Fourrey C."/>
            <person name="LaButti K."/>
            <person name="Lindquist E.A."/>
            <person name="Lipzen A."/>
            <person name="Lundell T."/>
            <person name="Morin E."/>
            <person name="Murat C."/>
            <person name="Sun H."/>
            <person name="Tunlid A."/>
            <person name="Henrissat B."/>
            <person name="Grigoriev I.V."/>
            <person name="Hibbett D.S."/>
            <person name="Martin F."/>
            <person name="Nordberg H.P."/>
            <person name="Cantor M.N."/>
            <person name="Hua S.X."/>
        </authorList>
    </citation>
    <scope>NUCLEOTIDE SEQUENCE [LARGE SCALE GENOMIC DNA]</scope>
    <source>
        <strain evidence="1 2">441</strain>
    </source>
</reference>
<dbReference type="HOGENOM" id="CLU_3069614_0_0_1"/>
<dbReference type="AlphaFoldDB" id="A0A0C9ZJP7"/>
<dbReference type="Proteomes" id="UP000054018">
    <property type="component" value="Unassembled WGS sequence"/>
</dbReference>
<reference evidence="2" key="2">
    <citation type="submission" date="2015-01" db="EMBL/GenBank/DDBJ databases">
        <title>Evolutionary Origins and Diversification of the Mycorrhizal Mutualists.</title>
        <authorList>
            <consortium name="DOE Joint Genome Institute"/>
            <consortium name="Mycorrhizal Genomics Consortium"/>
            <person name="Kohler A."/>
            <person name="Kuo A."/>
            <person name="Nagy L.G."/>
            <person name="Floudas D."/>
            <person name="Copeland A."/>
            <person name="Barry K.W."/>
            <person name="Cichocki N."/>
            <person name="Veneault-Fourrey C."/>
            <person name="LaButti K."/>
            <person name="Lindquist E.A."/>
            <person name="Lipzen A."/>
            <person name="Lundell T."/>
            <person name="Morin E."/>
            <person name="Murat C."/>
            <person name="Riley R."/>
            <person name="Ohm R."/>
            <person name="Sun H."/>
            <person name="Tunlid A."/>
            <person name="Henrissat B."/>
            <person name="Grigoriev I.V."/>
            <person name="Hibbett D.S."/>
            <person name="Martin F."/>
        </authorList>
    </citation>
    <scope>NUCLEOTIDE SEQUENCE [LARGE SCALE GENOMIC DNA]</scope>
    <source>
        <strain evidence="2">441</strain>
    </source>
</reference>
<organism evidence="1 2">
    <name type="scientific">Pisolithus microcarpus 441</name>
    <dbReference type="NCBI Taxonomy" id="765257"/>
    <lineage>
        <taxon>Eukaryota</taxon>
        <taxon>Fungi</taxon>
        <taxon>Dikarya</taxon>
        <taxon>Basidiomycota</taxon>
        <taxon>Agaricomycotina</taxon>
        <taxon>Agaricomycetes</taxon>
        <taxon>Agaricomycetidae</taxon>
        <taxon>Boletales</taxon>
        <taxon>Sclerodermatineae</taxon>
        <taxon>Pisolithaceae</taxon>
        <taxon>Pisolithus</taxon>
    </lineage>
</organism>
<proteinExistence type="predicted"/>
<accession>A0A0C9ZJP7</accession>
<evidence type="ECO:0000313" key="1">
    <source>
        <dbReference type="EMBL" id="KIK22702.1"/>
    </source>
</evidence>
<dbReference type="EMBL" id="KN833736">
    <property type="protein sequence ID" value="KIK22702.1"/>
    <property type="molecule type" value="Genomic_DNA"/>
</dbReference>
<name>A0A0C9ZJP7_9AGAM</name>
<sequence>MRSMANPDRLSTQFTMVTGTSKIGDNNEMDSHISMLHSQSVSGCTLLVYCEGK</sequence>
<gene>
    <name evidence="1" type="ORF">PISMIDRAFT_493056</name>
</gene>
<evidence type="ECO:0000313" key="2">
    <source>
        <dbReference type="Proteomes" id="UP000054018"/>
    </source>
</evidence>
<protein>
    <submittedName>
        <fullName evidence="1">Uncharacterized protein</fullName>
    </submittedName>
</protein>